<accession>A0ABT9J2L4</accession>
<gene>
    <name evidence="1" type="ORF">Q5Y73_17240</name>
</gene>
<name>A0ABT9J2L4_9BACL</name>
<keyword evidence="2" id="KW-1185">Reference proteome</keyword>
<evidence type="ECO:0000313" key="2">
    <source>
        <dbReference type="Proteomes" id="UP001231941"/>
    </source>
</evidence>
<evidence type="ECO:0008006" key="3">
    <source>
        <dbReference type="Google" id="ProtNLM"/>
    </source>
</evidence>
<dbReference type="RefSeq" id="WP_305993156.1">
    <property type="nucleotide sequence ID" value="NZ_JAVAMP010000010.1"/>
</dbReference>
<comment type="caution">
    <text evidence="1">The sequence shown here is derived from an EMBL/GenBank/DDBJ whole genome shotgun (WGS) entry which is preliminary data.</text>
</comment>
<organism evidence="1 2">
    <name type="scientific">Chengkuizengella axinellae</name>
    <dbReference type="NCBI Taxonomy" id="3064388"/>
    <lineage>
        <taxon>Bacteria</taxon>
        <taxon>Bacillati</taxon>
        <taxon>Bacillota</taxon>
        <taxon>Bacilli</taxon>
        <taxon>Bacillales</taxon>
        <taxon>Paenibacillaceae</taxon>
        <taxon>Chengkuizengella</taxon>
    </lineage>
</organism>
<reference evidence="1 2" key="1">
    <citation type="submission" date="2023-08" db="EMBL/GenBank/DDBJ databases">
        <authorList>
            <person name="Park J.-S."/>
        </authorList>
    </citation>
    <scope>NUCLEOTIDE SEQUENCE [LARGE SCALE GENOMIC DNA]</scope>
    <source>
        <strain evidence="1 2">2205SS18-9</strain>
    </source>
</reference>
<dbReference type="EMBL" id="JAVAMP010000010">
    <property type="protein sequence ID" value="MDP5275846.1"/>
    <property type="molecule type" value="Genomic_DNA"/>
</dbReference>
<dbReference type="InterPro" id="IPR027417">
    <property type="entry name" value="P-loop_NTPase"/>
</dbReference>
<dbReference type="SUPFAM" id="SSF52540">
    <property type="entry name" value="P-loop containing nucleoside triphosphate hydrolases"/>
    <property type="match status" value="1"/>
</dbReference>
<protein>
    <recommendedName>
        <fullName evidence="3">Deoxynucleoside kinase domain-containing protein</fullName>
    </recommendedName>
</protein>
<dbReference type="Proteomes" id="UP001231941">
    <property type="component" value="Unassembled WGS sequence"/>
</dbReference>
<dbReference type="Gene3D" id="3.40.50.300">
    <property type="entry name" value="P-loop containing nucleotide triphosphate hydrolases"/>
    <property type="match status" value="1"/>
</dbReference>
<proteinExistence type="predicted"/>
<sequence length="369" mass="43399">MLVFLEGLPGVGKSTNSGLLYRQFERNGFNTRWVPELERSHPVLFFHEAYFSKEEYQSWKNGQDQDVSFMDRIAQVREDSVGIDLLELSWNHQENLPEAAFQKLREKNVWNFSLEKYIEVALEKWKCFAKSVAEKPEQVVILDSCIFQYQIFSFQLENAPKQALDYFIETLWGIVKPLNPKLVYLHRESVTDAIDHLIKARGESFIQSIWKRDRQRAYYNSRPDQVETYFEFLADYHQVAHELFEKAPCPKLSIEVTSAEWGEYEHQLLTFFDLTHLPDPTVRLQEGEFSNQDLVLTMKIKKDSEGFTMTDPEGNNHRLHSRSEEEFYIHDMPVILNVPDGNHVLIKGISLINRWTETGIVFKRIRGRI</sequence>
<evidence type="ECO:0000313" key="1">
    <source>
        <dbReference type="EMBL" id="MDP5275846.1"/>
    </source>
</evidence>